<feature type="transmembrane region" description="Helical" evidence="9">
    <location>
        <begin position="178"/>
        <end position="199"/>
    </location>
</feature>
<feature type="domain" description="MotA/TolQ/ExbB proton channel" evidence="10">
    <location>
        <begin position="99"/>
        <end position="211"/>
    </location>
</feature>
<dbReference type="InterPro" id="IPR002898">
    <property type="entry name" value="MotA_ExbB_proton_chnl"/>
</dbReference>
<evidence type="ECO:0000256" key="5">
    <source>
        <dbReference type="ARBA" id="ARBA00022692"/>
    </source>
</evidence>
<evidence type="ECO:0000256" key="6">
    <source>
        <dbReference type="ARBA" id="ARBA00022927"/>
    </source>
</evidence>
<keyword evidence="8 9" id="KW-0472">Membrane</keyword>
<evidence type="ECO:0000256" key="4">
    <source>
        <dbReference type="ARBA" id="ARBA00022475"/>
    </source>
</evidence>
<keyword evidence="5 9" id="KW-0812">Transmembrane</keyword>
<evidence type="ECO:0000259" key="10">
    <source>
        <dbReference type="Pfam" id="PF01618"/>
    </source>
</evidence>
<evidence type="ECO:0000256" key="9">
    <source>
        <dbReference type="SAM" id="Phobius"/>
    </source>
</evidence>
<evidence type="ECO:0000313" key="11">
    <source>
        <dbReference type="EMBL" id="AGE14061.1"/>
    </source>
</evidence>
<dbReference type="EMBL" id="JQ815894">
    <property type="protein sequence ID" value="AGE14061.1"/>
    <property type="molecule type" value="Genomic_DNA"/>
</dbReference>
<dbReference type="GO" id="GO:0005886">
    <property type="term" value="C:plasma membrane"/>
    <property type="evidence" value="ECO:0007669"/>
    <property type="project" value="UniProtKB-SubCell"/>
</dbReference>
<evidence type="ECO:0000256" key="7">
    <source>
        <dbReference type="ARBA" id="ARBA00022989"/>
    </source>
</evidence>
<name>M1GLS9_9ZZZZ</name>
<evidence type="ECO:0000256" key="3">
    <source>
        <dbReference type="ARBA" id="ARBA00022448"/>
    </source>
</evidence>
<feature type="transmembrane region" description="Helical" evidence="9">
    <location>
        <begin position="132"/>
        <end position="158"/>
    </location>
</feature>
<comment type="similarity">
    <text evidence="2">Belongs to the ExbB/TolQ family.</text>
</comment>
<keyword evidence="4" id="KW-1003">Cell membrane</keyword>
<dbReference type="AlphaFoldDB" id="M1GLS9"/>
<protein>
    <submittedName>
        <fullName evidence="11">Putative MotA/TolQ/ExbB proton channel</fullName>
    </submittedName>
</protein>
<dbReference type="PANTHER" id="PTHR30625">
    <property type="entry name" value="PROTEIN TOLQ"/>
    <property type="match status" value="1"/>
</dbReference>
<dbReference type="PANTHER" id="PTHR30625:SF15">
    <property type="entry name" value="BIOPOLYMER TRANSPORT PROTEIN EXBB"/>
    <property type="match status" value="1"/>
</dbReference>
<reference evidence="11" key="1">
    <citation type="journal article" date="2013" name="Appl. Environ. Microbiol.">
        <title>RubisCO Gene Clusters Found in a Metagenome Microarray from Acid Mine Drainage.</title>
        <authorList>
            <person name="Guo X."/>
            <person name="Yin H."/>
            <person name="Cong J."/>
            <person name="Dai Z."/>
            <person name="Liang Y."/>
            <person name="Liu X."/>
        </authorList>
    </citation>
    <scope>NUCLEOTIDE SEQUENCE</scope>
</reference>
<accession>M1GLS9</accession>
<comment type="subcellular location">
    <subcellularLocation>
        <location evidence="1">Cell membrane</location>
        <topology evidence="1">Multi-pass membrane protein</topology>
    </subcellularLocation>
</comment>
<evidence type="ECO:0000256" key="8">
    <source>
        <dbReference type="ARBA" id="ARBA00023136"/>
    </source>
</evidence>
<feature type="transmembrane region" description="Helical" evidence="9">
    <location>
        <begin position="34"/>
        <end position="51"/>
    </location>
</feature>
<keyword evidence="7 9" id="KW-1133">Transmembrane helix</keyword>
<evidence type="ECO:0000256" key="1">
    <source>
        <dbReference type="ARBA" id="ARBA00004651"/>
    </source>
</evidence>
<keyword evidence="3" id="KW-0813">Transport</keyword>
<dbReference type="GO" id="GO:0017038">
    <property type="term" value="P:protein import"/>
    <property type="evidence" value="ECO:0007669"/>
    <property type="project" value="TreeGrafter"/>
</dbReference>
<organism evidence="11">
    <name type="scientific">uncultured prokaryote</name>
    <dbReference type="NCBI Taxonomy" id="198431"/>
    <lineage>
        <taxon>unclassified sequences</taxon>
        <taxon>environmental samples</taxon>
    </lineage>
</organism>
<dbReference type="InterPro" id="IPR050790">
    <property type="entry name" value="ExbB/TolQ_transport"/>
</dbReference>
<proteinExistence type="inferred from homology"/>
<dbReference type="Pfam" id="PF01618">
    <property type="entry name" value="MotA_ExbB"/>
    <property type="match status" value="1"/>
</dbReference>
<evidence type="ECO:0000256" key="2">
    <source>
        <dbReference type="ARBA" id="ARBA00010442"/>
    </source>
</evidence>
<sequence length="244" mass="26885">MGTRPRRSASTGFLTDGKIMNLASLQHVAETSGGILYLMVLLLFIALVVIIEKFWSLSRMIGEGADWIRELKKRSSLDDDHLRGMVEKNKLSLFARVSAVALEHDIQDTLEHFSSCLDEAVMEQLPEAEKRLWVLDTIVTLAPLLGLLGTIIGMFNTFQALAHPDNSTQQVTGGVGEALVSTAAGLFIAILGLVAFNALSQRVQRIMHKLELVKLILTNRMYSHYRKDSGDRAAVRTGVRAAAQ</sequence>
<keyword evidence="6" id="KW-0653">Protein transport</keyword>